<feature type="domain" description="BEACH-type PH" evidence="8">
    <location>
        <begin position="1825"/>
        <end position="1958"/>
    </location>
</feature>
<evidence type="ECO:0000259" key="8">
    <source>
        <dbReference type="PROSITE" id="PS51783"/>
    </source>
</evidence>
<evidence type="ECO:0000256" key="1">
    <source>
        <dbReference type="ARBA" id="ARBA00022574"/>
    </source>
</evidence>
<dbReference type="Gene3D" id="2.30.29.30">
    <property type="entry name" value="Pleckstrin-homology domain (PH domain)/Phosphotyrosine-binding domain (PTB)"/>
    <property type="match status" value="1"/>
</dbReference>
<dbReference type="InterPro" id="IPR001680">
    <property type="entry name" value="WD40_rpt"/>
</dbReference>
<dbReference type="SUPFAM" id="SSF48371">
    <property type="entry name" value="ARM repeat"/>
    <property type="match status" value="1"/>
</dbReference>
<dbReference type="CDD" id="cd01201">
    <property type="entry name" value="PH_BEACH"/>
    <property type="match status" value="1"/>
</dbReference>
<evidence type="ECO:0000259" key="7">
    <source>
        <dbReference type="PROSITE" id="PS50197"/>
    </source>
</evidence>
<feature type="region of interest" description="Disordered" evidence="5">
    <location>
        <begin position="1714"/>
        <end position="1789"/>
    </location>
</feature>
<feature type="compositionally biased region" description="Basic and acidic residues" evidence="5">
    <location>
        <begin position="1714"/>
        <end position="1730"/>
    </location>
</feature>
<reference evidence="9" key="1">
    <citation type="submission" date="2021-03" db="EMBL/GenBank/DDBJ databases">
        <authorList>
            <person name="Tagirdzhanova G."/>
        </authorList>
    </citation>
    <scope>NUCLEOTIDE SEQUENCE</scope>
</reference>
<dbReference type="InterPro" id="IPR056252">
    <property type="entry name" value="Alfy-like_Arm-like"/>
</dbReference>
<dbReference type="PROSITE" id="PS50294">
    <property type="entry name" value="WD_REPEATS_REGION"/>
    <property type="match status" value="1"/>
</dbReference>
<dbReference type="Pfam" id="PF13385">
    <property type="entry name" value="Laminin_G_3"/>
    <property type="match status" value="1"/>
</dbReference>
<dbReference type="SMART" id="SM00320">
    <property type="entry name" value="WD40"/>
    <property type="match status" value="3"/>
</dbReference>
<feature type="region of interest" description="Disordered" evidence="5">
    <location>
        <begin position="1130"/>
        <end position="1175"/>
    </location>
</feature>
<keyword evidence="6" id="KW-0472">Membrane</keyword>
<evidence type="ECO:0000256" key="2">
    <source>
        <dbReference type="ARBA" id="ARBA00022737"/>
    </source>
</evidence>
<comment type="caution">
    <text evidence="9">The sequence shown here is derived from an EMBL/GenBank/DDBJ whole genome shotgun (WGS) entry which is preliminary data.</text>
</comment>
<dbReference type="FunFam" id="1.10.1540.10:FF:000002">
    <property type="entry name" value="WD repeat and FYVE domain containing 3"/>
    <property type="match status" value="1"/>
</dbReference>
<dbReference type="SUPFAM" id="SSF50978">
    <property type="entry name" value="WD40 repeat-like"/>
    <property type="match status" value="1"/>
</dbReference>
<dbReference type="PANTHER" id="PTHR46108:SF4">
    <property type="entry name" value="BLUE CHEESE"/>
    <property type="match status" value="1"/>
</dbReference>
<dbReference type="PROSITE" id="PS00678">
    <property type="entry name" value="WD_REPEATS_1"/>
    <property type="match status" value="1"/>
</dbReference>
<keyword evidence="6" id="KW-1133">Transmembrane helix</keyword>
<dbReference type="Pfam" id="PF02138">
    <property type="entry name" value="Beach"/>
    <property type="match status" value="1"/>
</dbReference>
<dbReference type="CDD" id="cd06071">
    <property type="entry name" value="Beach"/>
    <property type="match status" value="1"/>
</dbReference>
<dbReference type="SMART" id="SM01026">
    <property type="entry name" value="Beach"/>
    <property type="match status" value="1"/>
</dbReference>
<dbReference type="Pfam" id="PF14844">
    <property type="entry name" value="PH_BEACH"/>
    <property type="match status" value="1"/>
</dbReference>
<dbReference type="PROSITE" id="PS50197">
    <property type="entry name" value="BEACH"/>
    <property type="match status" value="1"/>
</dbReference>
<dbReference type="InterPro" id="IPR013320">
    <property type="entry name" value="ConA-like_dom_sf"/>
</dbReference>
<dbReference type="SUPFAM" id="SSF50729">
    <property type="entry name" value="PH domain-like"/>
    <property type="match status" value="1"/>
</dbReference>
<keyword evidence="4" id="KW-0175">Coiled coil</keyword>
<evidence type="ECO:0008006" key="11">
    <source>
        <dbReference type="Google" id="ProtNLM"/>
    </source>
</evidence>
<dbReference type="Pfam" id="PF23295">
    <property type="entry name" value="Arm_4"/>
    <property type="match status" value="1"/>
</dbReference>
<keyword evidence="1 3" id="KW-0853">WD repeat</keyword>
<feature type="coiled-coil region" evidence="4">
    <location>
        <begin position="1606"/>
        <end position="1633"/>
    </location>
</feature>
<feature type="domain" description="BEACH" evidence="7">
    <location>
        <begin position="1997"/>
        <end position="2291"/>
    </location>
</feature>
<dbReference type="Gene3D" id="2.60.120.200">
    <property type="match status" value="1"/>
</dbReference>
<dbReference type="InterPro" id="IPR016024">
    <property type="entry name" value="ARM-type_fold"/>
</dbReference>
<evidence type="ECO:0000313" key="9">
    <source>
        <dbReference type="EMBL" id="CAF9910077.1"/>
    </source>
</evidence>
<organism evidence="9 10">
    <name type="scientific">Heterodermia speciosa</name>
    <dbReference type="NCBI Taxonomy" id="116794"/>
    <lineage>
        <taxon>Eukaryota</taxon>
        <taxon>Fungi</taxon>
        <taxon>Dikarya</taxon>
        <taxon>Ascomycota</taxon>
        <taxon>Pezizomycotina</taxon>
        <taxon>Lecanoromycetes</taxon>
        <taxon>OSLEUM clade</taxon>
        <taxon>Lecanoromycetidae</taxon>
        <taxon>Caliciales</taxon>
        <taxon>Physciaceae</taxon>
        <taxon>Heterodermia</taxon>
    </lineage>
</organism>
<dbReference type="Proteomes" id="UP000664521">
    <property type="component" value="Unassembled WGS sequence"/>
</dbReference>
<feature type="transmembrane region" description="Helical" evidence="6">
    <location>
        <begin position="1024"/>
        <end position="1044"/>
    </location>
</feature>
<keyword evidence="2" id="KW-0677">Repeat</keyword>
<dbReference type="EMBL" id="CAJPDS010000008">
    <property type="protein sequence ID" value="CAF9910077.1"/>
    <property type="molecule type" value="Genomic_DNA"/>
</dbReference>
<dbReference type="InterPro" id="IPR000409">
    <property type="entry name" value="BEACH_dom"/>
</dbReference>
<dbReference type="InterPro" id="IPR036322">
    <property type="entry name" value="WD40_repeat_dom_sf"/>
</dbReference>
<evidence type="ECO:0000256" key="5">
    <source>
        <dbReference type="SAM" id="MobiDB-lite"/>
    </source>
</evidence>
<dbReference type="Pfam" id="PF00400">
    <property type="entry name" value="WD40"/>
    <property type="match status" value="1"/>
</dbReference>
<dbReference type="PROSITE" id="PS51783">
    <property type="entry name" value="PH_BEACH"/>
    <property type="match status" value="1"/>
</dbReference>
<dbReference type="OrthoDB" id="26681at2759"/>
<evidence type="ECO:0000256" key="4">
    <source>
        <dbReference type="SAM" id="Coils"/>
    </source>
</evidence>
<keyword evidence="10" id="KW-1185">Reference proteome</keyword>
<dbReference type="PROSITE" id="PS50082">
    <property type="entry name" value="WD_REPEATS_2"/>
    <property type="match status" value="1"/>
</dbReference>
<dbReference type="SUPFAM" id="SSF81837">
    <property type="entry name" value="BEACH domain"/>
    <property type="match status" value="1"/>
</dbReference>
<dbReference type="Gene3D" id="2.130.10.10">
    <property type="entry name" value="YVTN repeat-like/Quinoprotein amine dehydrogenase"/>
    <property type="match status" value="1"/>
</dbReference>
<dbReference type="InterPro" id="IPR036372">
    <property type="entry name" value="BEACH_dom_sf"/>
</dbReference>
<dbReference type="InterPro" id="IPR023362">
    <property type="entry name" value="PH-BEACH_dom"/>
</dbReference>
<feature type="transmembrane region" description="Helical" evidence="6">
    <location>
        <begin position="1064"/>
        <end position="1081"/>
    </location>
</feature>
<evidence type="ECO:0000313" key="10">
    <source>
        <dbReference type="Proteomes" id="UP000664521"/>
    </source>
</evidence>
<sequence length="2604" mass="293752">MLSPTPRRQPSLSKGAEPELLSYLATFDKAVAASKNSHLPTPLNDCIRSGHCIRQALIENTDTRRTRDVFRLEAGFELLLTAFHSLYEIYRNVLSVSDGEQLLLDYLQTLFSILSAALQEHRGNRRFFKDRITGGGWQQMRDSLLPLLSSGPSNEHLGLGKLLERVFGCLLACALDDESIIPTFSRFRTSAGTQYQRTRLENSDERLLAASGETTSTSNANDPENGIESRFEGVLRGAIDSSAFVHNAEPVVVLLELWKLLQDDFTNRACSEPPACQGVLDTIRYVGELSTHNLVALHSTNLLNVVLSHLTSSSLKHSQTVGLRSLALSLLTMGVSTLDDARFLYSKASSSPLIANILLTALKMPHSPSYVHFDLSIHGFSSIELPGIGKPFPPTASSAGYTLSIWFNVIKFDSNCHTTIFGAYESSQTCFVLVYLEKDSRNLILQTSVTSSRPSVRFKNTSFDEDRWYHVVIVHRKPRTTVSSRASLFVDGDFVEQARSSYPVSPPAPILSSDRIGSGPKSSPIQAFFGTPQDLAPRLGKGLIFSQWRLASAHLFGEVLTDDLIAVHYQLGPRYYGNYQDCLGSFQTYKASAALNIRNEMLHPGKEEKSDIVSAIRQKASALLPETQVILNISPSVVLDDDDQSDIDERQLLKGLGKQASKNLRNVTRGGRNALAINGSIPSINEALQYSSGFAVLTGDPAVVVPQALDDASWRIGGCAAIGLALVDAAETSENLLVSLQILLECIKDSWRNSEAMERENGFGVLASLLTKKLDLLRAKLLNQGAPEKLSEILQQHERLTLEVLTVVLRFIGYQPERPRESVINNPLAYRILLVDVDTWRNAAPSVQSLYYSQFSTFGKDSKYHYFNTKRLSKMRITKKWLEALKMDRFTADTFEYFLNAFKTILTPQPSAECLRSLAMFITYTRHTPRKHESSPLRPTKSTAVLGEPIKKRQTLITTSILNSSISDTDEKNELDRGQIALRVMELYTSLLCNKNDTVTIRKFGRIVTNRWLLFRLADDEPKMVVLAAKILARLLIINGAIYVQKFTSKTFGVIIMQNKIKRWWNTPAMWLICLAILFGLDVASINMEQQFDLYNLIETFAAEGQARVIYPEILPAITAMLQAGLRAVTRDESDPDSPLSEKEDSTSKALNYDPQLPTVHKPSPSRSLKKDLPISDDSRHRRVLDAVSILHTVSRFLADIHGRSQNFRDFAASSSLVQELLAVLFPIITSSDTTSPEAELHARDSSLTFHGDDVVIRPLSQAHLSQLSLIKKAPPENVSRSKPSRVQAPRRMSSYVFVPSARPKESSPTSKPQIKAYQGSAAGVTFKAKNSIVEEILEILISVFADQLFSRKDFPGLGLFMKVPPGFQEHQAYFETFILQNTLSSLGNTISLNQQILWEPRVLTNIARFATHLSEAVYEGWFINGVDVILGFLGSILEYLQLPDVAKIKSIRLCNQMIATLRSVLLRVILLGLSELDATTHSNDIVLFLEKLVYWQNVVLVTQDGQDYYLRLLLYLLYHQLIGPNEAVRMAAVNLWRMLLVQRQHYGSNLMHEALGDVKDNISRGFAKILEVDNETFIAWINEHRQELDTIFLGTLGKLWATYVAEENNNNLENSEARINKRRERLKVWQSETMAAEEALRRHEISADHWRSNIYTSEHFRRQRSLQDAQDNAAFNNSTWSKMNQELRRPCGVFETITDLHWQLDQTEGRNRMRKRLIPDRHKRNLDIKPKRKQSLGPNRSRGSSLGVRPNATVKNHKSESRSSPAPPDVITPHDVSHLGAITPPEPVDENAQAYEEGFEIVEDPQEDYEDYEDKNRKVVRSLERGDQIEHVTNVSRIIGLEACEGLLILGKDHLYLLDNLFQRSDNEIVNVWQAPQSERDPYVQMISGREAGERAPSVVNMAHEARSWRWEDVLSISKRRFLFRDVAAEVFFVDGRSYLLTSSNATVRNDLYQRLQEKASHSGERALSADHRESWRIESVRNTEDQNQTLGSRFTSVFAQTHSNPATRRWIKGEISNFQYLMLINTMAGRTFNDLTQYPVFPWVLADYTSEELDLSDPKTFRDLTKPMGCQSPERQAEFRERYHTFADMNEGSPTFHYGTHYSSAMIVTSYLIRLQPFVQSYLLLQGGSFDHPDRLFYSIEKAWCSASRENMTDVRELVPEFYYLPEFLVNSNGYDFGMRQGDGGPVDTVVLPPWAKGDPKIFIAKHREALECEHVSKHLHHWIDLIFGHKQRGDAAVEATNVFHHLSYHGAKDLDNISDPLERLATIGIIHNFGQTPYQIFQKPHSARDDMRNRTRRLDTAIESLTRLPFPVLESQERVESLQYSSKHDRILCSSFFRLSIAPVFDRYMEWGFVDGSIRFYTAESKKLVGLFEHVHQGQLARATFADPKTLVTAGMDCTVSVWTLHSTSKAVDLQPRACLFGHNTPITTLAVSRSFSALLSASSDGHVLLWDLNRLKLVRRLAIGKSVECASINDVTGIIMLCRARTVSLFTLNGEAVLDQDVCHDSDDMIVACAFYEGSGNEFLERDLIFTGHKRGVVNVWNHTITGGRFVLNHLKRMDHLDQVGSNISAAMTAILPMAQAVYIGDEDGKVYEWDCIRRQ</sequence>
<protein>
    <recommendedName>
        <fullName evidence="11">Beach-domain-containing protein</fullName>
    </recommendedName>
</protein>
<feature type="repeat" description="WD" evidence="3">
    <location>
        <begin position="2423"/>
        <end position="2464"/>
    </location>
</feature>
<keyword evidence="6" id="KW-0812">Transmembrane</keyword>
<evidence type="ECO:0000256" key="6">
    <source>
        <dbReference type="SAM" id="Phobius"/>
    </source>
</evidence>
<dbReference type="InterPro" id="IPR019775">
    <property type="entry name" value="WD40_repeat_CS"/>
</dbReference>
<dbReference type="Gene3D" id="1.10.1540.10">
    <property type="entry name" value="BEACH domain"/>
    <property type="match status" value="1"/>
</dbReference>
<proteinExistence type="predicted"/>
<dbReference type="InterPro" id="IPR051944">
    <property type="entry name" value="BEACH_domain_protein"/>
</dbReference>
<dbReference type="InterPro" id="IPR011993">
    <property type="entry name" value="PH-like_dom_sf"/>
</dbReference>
<gene>
    <name evidence="9" type="ORF">HETSPECPRED_009598</name>
</gene>
<name>A0A8H3EQ57_9LECA</name>
<dbReference type="InterPro" id="IPR015943">
    <property type="entry name" value="WD40/YVTN_repeat-like_dom_sf"/>
</dbReference>
<dbReference type="PANTHER" id="PTHR46108">
    <property type="entry name" value="BLUE CHEESE"/>
    <property type="match status" value="1"/>
</dbReference>
<evidence type="ECO:0000256" key="3">
    <source>
        <dbReference type="PROSITE-ProRule" id="PRU00221"/>
    </source>
</evidence>
<accession>A0A8H3EQ57</accession>
<dbReference type="SUPFAM" id="SSF49899">
    <property type="entry name" value="Concanavalin A-like lectins/glucanases"/>
    <property type="match status" value="1"/>
</dbReference>